<evidence type="ECO:0000256" key="1">
    <source>
        <dbReference type="ARBA" id="ARBA00004141"/>
    </source>
</evidence>
<keyword evidence="3 8" id="KW-1133">Transmembrane helix</keyword>
<gene>
    <name evidence="10" type="ORF">CUNI_LOCUS17339</name>
</gene>
<dbReference type="Proteomes" id="UP000678393">
    <property type="component" value="Unassembled WGS sequence"/>
</dbReference>
<dbReference type="Pfam" id="PF00001">
    <property type="entry name" value="7tm_1"/>
    <property type="match status" value="1"/>
</dbReference>
<dbReference type="Gene3D" id="1.20.1070.10">
    <property type="entry name" value="Rhodopsin 7-helix transmembrane proteins"/>
    <property type="match status" value="1"/>
</dbReference>
<name>A0A8S3ZZV2_9EUPU</name>
<evidence type="ECO:0000256" key="2">
    <source>
        <dbReference type="ARBA" id="ARBA00022692"/>
    </source>
</evidence>
<dbReference type="OrthoDB" id="10029014at2759"/>
<dbReference type="AlphaFoldDB" id="A0A8S3ZZV2"/>
<evidence type="ECO:0000313" key="10">
    <source>
        <dbReference type="EMBL" id="CAG5131781.1"/>
    </source>
</evidence>
<accession>A0A8S3ZZV2</accession>
<evidence type="ECO:0000313" key="11">
    <source>
        <dbReference type="Proteomes" id="UP000678393"/>
    </source>
</evidence>
<proteinExistence type="predicted"/>
<feature type="transmembrane region" description="Helical" evidence="8">
    <location>
        <begin position="60"/>
        <end position="90"/>
    </location>
</feature>
<evidence type="ECO:0000256" key="6">
    <source>
        <dbReference type="ARBA" id="ARBA00023170"/>
    </source>
</evidence>
<sequence length="198" mass="22128">MERAVAVVLPMKGAGICGAASGKYLISFCVCGPFVMLCYLPFVTIYVPGIGCATRTFPDMFFHFLITTTAVSALPLTLIFICNVSIIVALKRQNLRVNSDKRTQKFKRVTNMVLAVSLAFLATVFPQASNVMMKISNPQWAWLKITDDLTAILLDVNYAINFYLYVITGKSMRREVRNLFPCCRQSKETRSTETLQDG</sequence>
<evidence type="ECO:0000256" key="3">
    <source>
        <dbReference type="ARBA" id="ARBA00022989"/>
    </source>
</evidence>
<reference evidence="10" key="1">
    <citation type="submission" date="2021-04" db="EMBL/GenBank/DDBJ databases">
        <authorList>
            <consortium name="Molecular Ecology Group"/>
        </authorList>
    </citation>
    <scope>NUCLEOTIDE SEQUENCE</scope>
</reference>
<dbReference type="InterPro" id="IPR000276">
    <property type="entry name" value="GPCR_Rhodpsn"/>
</dbReference>
<feature type="transmembrane region" description="Helical" evidence="8">
    <location>
        <begin position="111"/>
        <end position="129"/>
    </location>
</feature>
<keyword evidence="4" id="KW-0297">G-protein coupled receptor</keyword>
<keyword evidence="5 8" id="KW-0472">Membrane</keyword>
<dbReference type="SUPFAM" id="SSF81321">
    <property type="entry name" value="Family A G protein-coupled receptor-like"/>
    <property type="match status" value="1"/>
</dbReference>
<comment type="caution">
    <text evidence="10">The sequence shown here is derived from an EMBL/GenBank/DDBJ whole genome shotgun (WGS) entry which is preliminary data.</text>
</comment>
<dbReference type="GO" id="GO:0004930">
    <property type="term" value="F:G protein-coupled receptor activity"/>
    <property type="evidence" value="ECO:0007669"/>
    <property type="project" value="UniProtKB-KW"/>
</dbReference>
<dbReference type="PANTHER" id="PTHR24243:SF230">
    <property type="entry name" value="G-PROTEIN COUPLED RECEPTORS FAMILY 1 PROFILE DOMAIN-CONTAINING PROTEIN"/>
    <property type="match status" value="1"/>
</dbReference>
<evidence type="ECO:0000256" key="7">
    <source>
        <dbReference type="ARBA" id="ARBA00023224"/>
    </source>
</evidence>
<feature type="domain" description="G-protein coupled receptors family 1 profile" evidence="9">
    <location>
        <begin position="1"/>
        <end position="165"/>
    </location>
</feature>
<protein>
    <recommendedName>
        <fullName evidence="9">G-protein coupled receptors family 1 profile domain-containing protein</fullName>
    </recommendedName>
</protein>
<keyword evidence="11" id="KW-1185">Reference proteome</keyword>
<feature type="transmembrane region" description="Helical" evidence="8">
    <location>
        <begin position="149"/>
        <end position="167"/>
    </location>
</feature>
<keyword evidence="6" id="KW-0675">Receptor</keyword>
<evidence type="ECO:0000256" key="4">
    <source>
        <dbReference type="ARBA" id="ARBA00023040"/>
    </source>
</evidence>
<organism evidence="10 11">
    <name type="scientific">Candidula unifasciata</name>
    <dbReference type="NCBI Taxonomy" id="100452"/>
    <lineage>
        <taxon>Eukaryota</taxon>
        <taxon>Metazoa</taxon>
        <taxon>Spiralia</taxon>
        <taxon>Lophotrochozoa</taxon>
        <taxon>Mollusca</taxon>
        <taxon>Gastropoda</taxon>
        <taxon>Heterobranchia</taxon>
        <taxon>Euthyneura</taxon>
        <taxon>Panpulmonata</taxon>
        <taxon>Eupulmonata</taxon>
        <taxon>Stylommatophora</taxon>
        <taxon>Helicina</taxon>
        <taxon>Helicoidea</taxon>
        <taxon>Geomitridae</taxon>
        <taxon>Candidula</taxon>
    </lineage>
</organism>
<evidence type="ECO:0000259" key="9">
    <source>
        <dbReference type="PROSITE" id="PS50262"/>
    </source>
</evidence>
<dbReference type="EMBL" id="CAJHNH020004879">
    <property type="protein sequence ID" value="CAG5131781.1"/>
    <property type="molecule type" value="Genomic_DNA"/>
</dbReference>
<dbReference type="PANTHER" id="PTHR24243">
    <property type="entry name" value="G-PROTEIN COUPLED RECEPTOR"/>
    <property type="match status" value="1"/>
</dbReference>
<keyword evidence="2 8" id="KW-0812">Transmembrane</keyword>
<evidence type="ECO:0000256" key="8">
    <source>
        <dbReference type="SAM" id="Phobius"/>
    </source>
</evidence>
<keyword evidence="7" id="KW-0807">Transducer</keyword>
<dbReference type="GO" id="GO:0005886">
    <property type="term" value="C:plasma membrane"/>
    <property type="evidence" value="ECO:0007669"/>
    <property type="project" value="TreeGrafter"/>
</dbReference>
<comment type="subcellular location">
    <subcellularLocation>
        <location evidence="1">Membrane</location>
        <topology evidence="1">Multi-pass membrane protein</topology>
    </subcellularLocation>
</comment>
<evidence type="ECO:0000256" key="5">
    <source>
        <dbReference type="ARBA" id="ARBA00023136"/>
    </source>
</evidence>
<dbReference type="PROSITE" id="PS50262">
    <property type="entry name" value="G_PROTEIN_RECEP_F1_2"/>
    <property type="match status" value="1"/>
</dbReference>
<dbReference type="InterPro" id="IPR017452">
    <property type="entry name" value="GPCR_Rhodpsn_7TM"/>
</dbReference>
<feature type="transmembrane region" description="Helical" evidence="8">
    <location>
        <begin position="24"/>
        <end position="48"/>
    </location>
</feature>